<evidence type="ECO:0000313" key="2">
    <source>
        <dbReference type="EMBL" id="KIM53358.1"/>
    </source>
</evidence>
<feature type="coiled-coil region" evidence="1">
    <location>
        <begin position="5"/>
        <end position="79"/>
    </location>
</feature>
<dbReference type="OrthoDB" id="3153758at2759"/>
<proteinExistence type="predicted"/>
<protein>
    <submittedName>
        <fullName evidence="2">Uncharacterized protein</fullName>
    </submittedName>
</protein>
<reference evidence="3" key="2">
    <citation type="submission" date="2015-01" db="EMBL/GenBank/DDBJ databases">
        <title>Evolutionary Origins and Diversification of the Mycorrhizal Mutualists.</title>
        <authorList>
            <consortium name="DOE Joint Genome Institute"/>
            <consortium name="Mycorrhizal Genomics Consortium"/>
            <person name="Kohler A."/>
            <person name="Kuo A."/>
            <person name="Nagy L.G."/>
            <person name="Floudas D."/>
            <person name="Copeland A."/>
            <person name="Barry K.W."/>
            <person name="Cichocki N."/>
            <person name="Veneault-Fourrey C."/>
            <person name="LaButti K."/>
            <person name="Lindquist E.A."/>
            <person name="Lipzen A."/>
            <person name="Lundell T."/>
            <person name="Morin E."/>
            <person name="Murat C."/>
            <person name="Riley R."/>
            <person name="Ohm R."/>
            <person name="Sun H."/>
            <person name="Tunlid A."/>
            <person name="Henrissat B."/>
            <person name="Grigoriev I.V."/>
            <person name="Hibbett D.S."/>
            <person name="Martin F."/>
        </authorList>
    </citation>
    <scope>NUCLEOTIDE SEQUENCE [LARGE SCALE GENOMIC DNA]</scope>
    <source>
        <strain evidence="3">Foug A</strain>
    </source>
</reference>
<organism evidence="2 3">
    <name type="scientific">Scleroderma citrinum Foug A</name>
    <dbReference type="NCBI Taxonomy" id="1036808"/>
    <lineage>
        <taxon>Eukaryota</taxon>
        <taxon>Fungi</taxon>
        <taxon>Dikarya</taxon>
        <taxon>Basidiomycota</taxon>
        <taxon>Agaricomycotina</taxon>
        <taxon>Agaricomycetes</taxon>
        <taxon>Agaricomycetidae</taxon>
        <taxon>Boletales</taxon>
        <taxon>Sclerodermatineae</taxon>
        <taxon>Sclerodermataceae</taxon>
        <taxon>Scleroderma</taxon>
    </lineage>
</organism>
<dbReference type="HOGENOM" id="CLU_1533458_0_0_1"/>
<dbReference type="InParanoid" id="A0A0C2YUN0"/>
<reference evidence="2 3" key="1">
    <citation type="submission" date="2014-04" db="EMBL/GenBank/DDBJ databases">
        <authorList>
            <consortium name="DOE Joint Genome Institute"/>
            <person name="Kuo A."/>
            <person name="Kohler A."/>
            <person name="Nagy L.G."/>
            <person name="Floudas D."/>
            <person name="Copeland A."/>
            <person name="Barry K.W."/>
            <person name="Cichocki N."/>
            <person name="Veneault-Fourrey C."/>
            <person name="LaButti K."/>
            <person name="Lindquist E.A."/>
            <person name="Lipzen A."/>
            <person name="Lundell T."/>
            <person name="Morin E."/>
            <person name="Murat C."/>
            <person name="Sun H."/>
            <person name="Tunlid A."/>
            <person name="Henrissat B."/>
            <person name="Grigoriev I.V."/>
            <person name="Hibbett D.S."/>
            <person name="Martin F."/>
            <person name="Nordberg H.P."/>
            <person name="Cantor M.N."/>
            <person name="Hua S.X."/>
        </authorList>
    </citation>
    <scope>NUCLEOTIDE SEQUENCE [LARGE SCALE GENOMIC DNA]</scope>
    <source>
        <strain evidence="2 3">Foug A</strain>
    </source>
</reference>
<dbReference type="Proteomes" id="UP000053989">
    <property type="component" value="Unassembled WGS sequence"/>
</dbReference>
<dbReference type="STRING" id="1036808.A0A0C2YUN0"/>
<name>A0A0C2YUN0_9AGAM</name>
<sequence>MKSHLKHQEEQRREWEIEIENHARKLEEQRRQEEKCKERVGQEWQREMESHFKHQEEERLEWEREADAYKREMEKQRLEWKREWDQHERLERERRQREKQERQKMNMFWGQVEAHHCTTYATREYTALLKNLPVDYPYHVEACKETSPEIHGASYLPKDCEDRSGNHDWTLGSRW</sequence>
<keyword evidence="1" id="KW-0175">Coiled coil</keyword>
<dbReference type="AlphaFoldDB" id="A0A0C2YUN0"/>
<accession>A0A0C2YUN0</accession>
<gene>
    <name evidence="2" type="ORF">SCLCIDRAFT_449983</name>
</gene>
<dbReference type="EMBL" id="KN822183">
    <property type="protein sequence ID" value="KIM53358.1"/>
    <property type="molecule type" value="Genomic_DNA"/>
</dbReference>
<keyword evidence="3" id="KW-1185">Reference proteome</keyword>
<evidence type="ECO:0000313" key="3">
    <source>
        <dbReference type="Proteomes" id="UP000053989"/>
    </source>
</evidence>
<evidence type="ECO:0000256" key="1">
    <source>
        <dbReference type="SAM" id="Coils"/>
    </source>
</evidence>